<gene>
    <name evidence="1" type="ORF">DFH08DRAFT_973072</name>
</gene>
<protein>
    <submittedName>
        <fullName evidence="1">Uncharacterized protein</fullName>
    </submittedName>
</protein>
<organism evidence="1 2">
    <name type="scientific">Mycena albidolilacea</name>
    <dbReference type="NCBI Taxonomy" id="1033008"/>
    <lineage>
        <taxon>Eukaryota</taxon>
        <taxon>Fungi</taxon>
        <taxon>Dikarya</taxon>
        <taxon>Basidiomycota</taxon>
        <taxon>Agaricomycotina</taxon>
        <taxon>Agaricomycetes</taxon>
        <taxon>Agaricomycetidae</taxon>
        <taxon>Agaricales</taxon>
        <taxon>Marasmiineae</taxon>
        <taxon>Mycenaceae</taxon>
        <taxon>Mycena</taxon>
    </lineage>
</organism>
<evidence type="ECO:0000313" key="1">
    <source>
        <dbReference type="EMBL" id="KAJ7312849.1"/>
    </source>
</evidence>
<dbReference type="Proteomes" id="UP001218218">
    <property type="component" value="Unassembled WGS sequence"/>
</dbReference>
<name>A0AAD6Z9F2_9AGAR</name>
<proteinExistence type="predicted"/>
<comment type="caution">
    <text evidence="1">The sequence shown here is derived from an EMBL/GenBank/DDBJ whole genome shotgun (WGS) entry which is preliminary data.</text>
</comment>
<evidence type="ECO:0000313" key="2">
    <source>
        <dbReference type="Proteomes" id="UP001218218"/>
    </source>
</evidence>
<dbReference type="AlphaFoldDB" id="A0AAD6Z9F2"/>
<sequence length="116" mass="12577">MSRSSILPIFESIVHRTHNLAGPQSHMGSSQALRDCPIIDGATLPIFDVFIIGIPTSYGDFPDRKAFRDSNGQTPAALLLAPRGLAHHGIIFVPLRCTSTLDQLTVLTHYVVVSAQ</sequence>
<keyword evidence="2" id="KW-1185">Reference proteome</keyword>
<accession>A0AAD6Z9F2</accession>
<dbReference type="EMBL" id="JARIHO010000069">
    <property type="protein sequence ID" value="KAJ7312849.1"/>
    <property type="molecule type" value="Genomic_DNA"/>
</dbReference>
<reference evidence="1" key="1">
    <citation type="submission" date="2023-03" db="EMBL/GenBank/DDBJ databases">
        <title>Massive genome expansion in bonnet fungi (Mycena s.s.) driven by repeated elements and novel gene families across ecological guilds.</title>
        <authorList>
            <consortium name="Lawrence Berkeley National Laboratory"/>
            <person name="Harder C.B."/>
            <person name="Miyauchi S."/>
            <person name="Viragh M."/>
            <person name="Kuo A."/>
            <person name="Thoen E."/>
            <person name="Andreopoulos B."/>
            <person name="Lu D."/>
            <person name="Skrede I."/>
            <person name="Drula E."/>
            <person name="Henrissat B."/>
            <person name="Morin E."/>
            <person name="Kohler A."/>
            <person name="Barry K."/>
            <person name="LaButti K."/>
            <person name="Morin E."/>
            <person name="Salamov A."/>
            <person name="Lipzen A."/>
            <person name="Mereny Z."/>
            <person name="Hegedus B."/>
            <person name="Baldrian P."/>
            <person name="Stursova M."/>
            <person name="Weitz H."/>
            <person name="Taylor A."/>
            <person name="Grigoriev I.V."/>
            <person name="Nagy L.G."/>
            <person name="Martin F."/>
            <person name="Kauserud H."/>
        </authorList>
    </citation>
    <scope>NUCLEOTIDE SEQUENCE</scope>
    <source>
        <strain evidence="1">CBHHK002</strain>
    </source>
</reference>